<protein>
    <submittedName>
        <fullName evidence="4">Flagellum-specific peptidoglycan hydrolase FlgJ</fullName>
    </submittedName>
</protein>
<feature type="domain" description="Mannosyl-glycoprotein endo-beta-N-acetylglucosamidase-like" evidence="3">
    <location>
        <begin position="360"/>
        <end position="511"/>
    </location>
</feature>
<keyword evidence="1 4" id="KW-0378">Hydrolase</keyword>
<keyword evidence="5" id="KW-1185">Reference proteome</keyword>
<organism evidence="4 5">
    <name type="scientific">Sphingomonas vulcanisoli</name>
    <dbReference type="NCBI Taxonomy" id="1658060"/>
    <lineage>
        <taxon>Bacteria</taxon>
        <taxon>Pseudomonadati</taxon>
        <taxon>Pseudomonadota</taxon>
        <taxon>Alphaproteobacteria</taxon>
        <taxon>Sphingomonadales</taxon>
        <taxon>Sphingomonadaceae</taxon>
        <taxon>Sphingomonas</taxon>
    </lineage>
</organism>
<dbReference type="EMBL" id="JAAOZC010000002">
    <property type="protein sequence ID" value="NIJ07242.1"/>
    <property type="molecule type" value="Genomic_DNA"/>
</dbReference>
<sequence length="548" mass="55892">MSASNAKFGIAITADDQTAKGVKSAEKRLGTIPKHLSSVNKRSAKELQDTASRSSRGVLRTFGQVEQASARIFGGRSVTSGLSNRLGAVREAASAAGGGMGEAAAAGGVLEGALGAVGVAGAATVGVLAAAGYAAFKLADGWAKGAASIGRTADIIGVASKALQEFNAAAERQGVDKGTATSAVGGLSQTLNDARYGRNNDAVALLSRLGIKMQLNSDGTVNTGAMLPTISDAIARQNSSGRRTAARILGIPETALPAFTQGGPALTASMKDAESTANILTPGEIETAKRIQGKEATVSQMAERGIARAGAATASAGEGALDATISGGRSIISGTENFSGVVKHAFAPAAAEIKQGGAAIERAATKFATGISQMAIGAAQAAELRRGIPAAISLSQYGVESGWGRHMPAGSNNPFGIKALPGQPFVMARTREVDRAGRSYYINAKFRKFASLDEAFDEHARLLQGRRYARARAAGSDDGFADALTGVYATDPHYGTALKRQIHSKNLGQYDHIPVKVEIDARGLPPGTKIKTTAGHGSAPAVSHAMVN</sequence>
<comment type="caution">
    <text evidence="4">The sequence shown here is derived from an EMBL/GenBank/DDBJ whole genome shotgun (WGS) entry which is preliminary data.</text>
</comment>
<evidence type="ECO:0000259" key="3">
    <source>
        <dbReference type="SMART" id="SM00047"/>
    </source>
</evidence>
<dbReference type="PANTHER" id="PTHR33308">
    <property type="entry name" value="PEPTIDOGLYCAN HYDROLASE FLGJ"/>
    <property type="match status" value="1"/>
</dbReference>
<dbReference type="InterPro" id="IPR002901">
    <property type="entry name" value="MGlyc_endo_b_GlcNAc-like_dom"/>
</dbReference>
<dbReference type="InterPro" id="IPR051056">
    <property type="entry name" value="Glycosyl_Hydrolase_73"/>
</dbReference>
<proteinExistence type="predicted"/>
<dbReference type="Proteomes" id="UP000727456">
    <property type="component" value="Unassembled WGS sequence"/>
</dbReference>
<dbReference type="SMART" id="SM00047">
    <property type="entry name" value="LYZ2"/>
    <property type="match status" value="1"/>
</dbReference>
<dbReference type="GO" id="GO:0016787">
    <property type="term" value="F:hydrolase activity"/>
    <property type="evidence" value="ECO:0007669"/>
    <property type="project" value="UniProtKB-KW"/>
</dbReference>
<dbReference type="PANTHER" id="PTHR33308:SF9">
    <property type="entry name" value="PEPTIDOGLYCAN HYDROLASE FLGJ"/>
    <property type="match status" value="1"/>
</dbReference>
<name>A0ABX0TS93_9SPHN</name>
<reference evidence="4 5" key="1">
    <citation type="submission" date="2020-03" db="EMBL/GenBank/DDBJ databases">
        <title>Genomic Encyclopedia of Type Strains, Phase III (KMG-III): the genomes of soil and plant-associated and newly described type strains.</title>
        <authorList>
            <person name="Whitman W."/>
        </authorList>
    </citation>
    <scope>NUCLEOTIDE SEQUENCE [LARGE SCALE GENOMIC DNA]</scope>
    <source>
        <strain evidence="4 5">CECT 8804</strain>
    </source>
</reference>
<accession>A0ABX0TS93</accession>
<evidence type="ECO:0000256" key="2">
    <source>
        <dbReference type="SAM" id="MobiDB-lite"/>
    </source>
</evidence>
<feature type="region of interest" description="Disordered" evidence="2">
    <location>
        <begin position="23"/>
        <end position="52"/>
    </location>
</feature>
<dbReference type="Gene3D" id="1.10.530.10">
    <property type="match status" value="1"/>
</dbReference>
<evidence type="ECO:0000256" key="1">
    <source>
        <dbReference type="ARBA" id="ARBA00022801"/>
    </source>
</evidence>
<dbReference type="Pfam" id="PF01832">
    <property type="entry name" value="Glucosaminidase"/>
    <property type="match status" value="1"/>
</dbReference>
<evidence type="ECO:0000313" key="5">
    <source>
        <dbReference type="Proteomes" id="UP000727456"/>
    </source>
</evidence>
<gene>
    <name evidence="4" type="ORF">FHS31_000838</name>
</gene>
<dbReference type="RefSeq" id="WP_167072123.1">
    <property type="nucleotide sequence ID" value="NZ_JAAOZC010000002.1"/>
</dbReference>
<evidence type="ECO:0000313" key="4">
    <source>
        <dbReference type="EMBL" id="NIJ07242.1"/>
    </source>
</evidence>
<dbReference type="Gene3D" id="4.10.80.30">
    <property type="entry name" value="DNA polymerase, domain 6"/>
    <property type="match status" value="1"/>
</dbReference>